<evidence type="ECO:0000313" key="8">
    <source>
        <dbReference type="EMBL" id="TDB59850.1"/>
    </source>
</evidence>
<feature type="domain" description="SusD-like N-terminal" evidence="7">
    <location>
        <begin position="40"/>
        <end position="206"/>
    </location>
</feature>
<dbReference type="Pfam" id="PF07980">
    <property type="entry name" value="SusD_RagB"/>
    <property type="match status" value="1"/>
</dbReference>
<dbReference type="AlphaFoldDB" id="A0A4R4JY75"/>
<dbReference type="SUPFAM" id="SSF48452">
    <property type="entry name" value="TPR-like"/>
    <property type="match status" value="1"/>
</dbReference>
<dbReference type="InterPro" id="IPR033985">
    <property type="entry name" value="SusD-like_N"/>
</dbReference>
<keyword evidence="4" id="KW-0472">Membrane</keyword>
<evidence type="ECO:0000259" key="7">
    <source>
        <dbReference type="Pfam" id="PF14322"/>
    </source>
</evidence>
<protein>
    <submittedName>
        <fullName evidence="8">RagB/SusD family nutrient uptake outer membrane protein</fullName>
    </submittedName>
</protein>
<dbReference type="EMBL" id="SMJU01000019">
    <property type="protein sequence ID" value="TDB59850.1"/>
    <property type="molecule type" value="Genomic_DNA"/>
</dbReference>
<dbReference type="InterPro" id="IPR011990">
    <property type="entry name" value="TPR-like_helical_dom_sf"/>
</dbReference>
<accession>A0A4R4JY75</accession>
<name>A0A4R4JY75_9BACT</name>
<proteinExistence type="inferred from homology"/>
<evidence type="ECO:0000313" key="9">
    <source>
        <dbReference type="Proteomes" id="UP000295706"/>
    </source>
</evidence>
<dbReference type="PROSITE" id="PS51257">
    <property type="entry name" value="PROKAR_LIPOPROTEIN"/>
    <property type="match status" value="1"/>
</dbReference>
<organism evidence="8 9">
    <name type="scientific">Arundinibacter roseus</name>
    <dbReference type="NCBI Taxonomy" id="2070510"/>
    <lineage>
        <taxon>Bacteria</taxon>
        <taxon>Pseudomonadati</taxon>
        <taxon>Bacteroidota</taxon>
        <taxon>Cytophagia</taxon>
        <taxon>Cytophagales</taxon>
        <taxon>Spirosomataceae</taxon>
        <taxon>Arundinibacter</taxon>
    </lineage>
</organism>
<keyword evidence="5" id="KW-0998">Cell outer membrane</keyword>
<dbReference type="Proteomes" id="UP000295706">
    <property type="component" value="Unassembled WGS sequence"/>
</dbReference>
<dbReference type="GO" id="GO:0009279">
    <property type="term" value="C:cell outer membrane"/>
    <property type="evidence" value="ECO:0007669"/>
    <property type="project" value="UniProtKB-SubCell"/>
</dbReference>
<dbReference type="InterPro" id="IPR012944">
    <property type="entry name" value="SusD_RagB_dom"/>
</dbReference>
<evidence type="ECO:0000256" key="2">
    <source>
        <dbReference type="ARBA" id="ARBA00006275"/>
    </source>
</evidence>
<evidence type="ECO:0000256" key="5">
    <source>
        <dbReference type="ARBA" id="ARBA00023237"/>
    </source>
</evidence>
<evidence type="ECO:0000259" key="6">
    <source>
        <dbReference type="Pfam" id="PF07980"/>
    </source>
</evidence>
<comment type="subcellular location">
    <subcellularLocation>
        <location evidence="1">Cell outer membrane</location>
    </subcellularLocation>
</comment>
<keyword evidence="3" id="KW-0732">Signal</keyword>
<evidence type="ECO:0000256" key="1">
    <source>
        <dbReference type="ARBA" id="ARBA00004442"/>
    </source>
</evidence>
<evidence type="ECO:0000256" key="3">
    <source>
        <dbReference type="ARBA" id="ARBA00022729"/>
    </source>
</evidence>
<dbReference type="CDD" id="cd08977">
    <property type="entry name" value="SusD"/>
    <property type="match status" value="1"/>
</dbReference>
<comment type="caution">
    <text evidence="8">The sequence shown here is derived from an EMBL/GenBank/DDBJ whole genome shotgun (WGS) entry which is preliminary data.</text>
</comment>
<keyword evidence="9" id="KW-1185">Reference proteome</keyword>
<sequence length="491" mass="54273">MKKSFTYLALAGAITMASCTNLEESIYGVIPQEGFGNTPEQLAALLGPAYSNVRDASWNWHNHEVTTDVMLVPTRGADWYDGGNWLNYHRHTWSTLHGPINDMWGWIFEGGINTINQLIPQVEGNAPATAELRAVRAFYYLLALDLFGNVPIITESGAASAATKTRAEVYAFVETELTAALPNLSEAKTYGRINKWAAQALLAKLYINAQVYKGSPEWAKCVAACDAVINSGQYSLESNFFNNFSINNEGSTENVWAIPFDKNQAGGMTIAYRTLHYANQATYGLADTPWNGFCSLADFYNSFENNDLRKQMFITGLQKSASGANLKDALGNDLVFTIDVPKDEMTAQDVTYQGAGARLGKYQIQTNNVRTDQDNDWAMLRLADVHLMRGEAKFRLGDQAGALADVNPIRQRAGLAPATSLTLDSILEERGRELAWEGWRRNDLVRFGKFTEVGGKFTSKFMKNPAAHTALFPIPQQRIDANPGLKQNPGY</sequence>
<dbReference type="RefSeq" id="WP_132121855.1">
    <property type="nucleotide sequence ID" value="NZ_SMJU01000019.1"/>
</dbReference>
<dbReference type="Gene3D" id="1.25.40.390">
    <property type="match status" value="1"/>
</dbReference>
<evidence type="ECO:0000256" key="4">
    <source>
        <dbReference type="ARBA" id="ARBA00023136"/>
    </source>
</evidence>
<dbReference type="OrthoDB" id="9783641at2"/>
<reference evidence="8 9" key="1">
    <citation type="submission" date="2019-02" db="EMBL/GenBank/DDBJ databases">
        <title>Arundinibacter roseus gen. nov., sp. nov., a new member of the family Cytophagaceae.</title>
        <authorList>
            <person name="Szuroczki S."/>
            <person name="Khayer B."/>
            <person name="Sproer C."/>
            <person name="Toumi M."/>
            <person name="Szabo A."/>
            <person name="Felfoldi T."/>
            <person name="Schumann P."/>
            <person name="Toth E."/>
        </authorList>
    </citation>
    <scope>NUCLEOTIDE SEQUENCE [LARGE SCALE GENOMIC DNA]</scope>
    <source>
        <strain evidence="8 9">DMA-k-7a</strain>
    </source>
</reference>
<feature type="domain" description="RagB/SusD" evidence="6">
    <location>
        <begin position="252"/>
        <end position="491"/>
    </location>
</feature>
<comment type="similarity">
    <text evidence="2">Belongs to the SusD family.</text>
</comment>
<gene>
    <name evidence="8" type="ORF">EZE20_22120</name>
</gene>
<dbReference type="Pfam" id="PF14322">
    <property type="entry name" value="SusD-like_3"/>
    <property type="match status" value="1"/>
</dbReference>